<protein>
    <submittedName>
        <fullName evidence="1">Uncharacterized protein</fullName>
    </submittedName>
</protein>
<dbReference type="Proteomes" id="UP001140234">
    <property type="component" value="Unassembled WGS sequence"/>
</dbReference>
<dbReference type="EMBL" id="JANBUJ010001735">
    <property type="protein sequence ID" value="KAJ2766300.1"/>
    <property type="molecule type" value="Genomic_DNA"/>
</dbReference>
<comment type="caution">
    <text evidence="1">The sequence shown here is derived from an EMBL/GenBank/DDBJ whole genome shotgun (WGS) entry which is preliminary data.</text>
</comment>
<gene>
    <name evidence="1" type="ORF">IWQ57_004426</name>
</gene>
<name>A0ACC1JS89_9FUNG</name>
<feature type="non-terminal residue" evidence="1">
    <location>
        <position position="324"/>
    </location>
</feature>
<proteinExistence type="predicted"/>
<evidence type="ECO:0000313" key="2">
    <source>
        <dbReference type="Proteomes" id="UP001140234"/>
    </source>
</evidence>
<organism evidence="1 2">
    <name type="scientific">Coemansia nantahalensis</name>
    <dbReference type="NCBI Taxonomy" id="2789366"/>
    <lineage>
        <taxon>Eukaryota</taxon>
        <taxon>Fungi</taxon>
        <taxon>Fungi incertae sedis</taxon>
        <taxon>Zoopagomycota</taxon>
        <taxon>Kickxellomycotina</taxon>
        <taxon>Kickxellomycetes</taxon>
        <taxon>Kickxellales</taxon>
        <taxon>Kickxellaceae</taxon>
        <taxon>Coemansia</taxon>
    </lineage>
</organism>
<accession>A0ACC1JS89</accession>
<sequence length="324" mass="35350">MALASLAGLPCDVLVVILERLTADAGRSLGSWKESLPLLAVCRRWRAYVLHRVYRTAIFGDGPGIDATYLTGKVGEDMTRAKNARSNMPLIVSARMQHLVKSVVISLIPVSHSFVTVEDIRRVLDTHPRSWPSATSLYVSFPLADSSYALDELYPAVGIQVAAAAAADTARALAAALPGVRTLGVTETLDNGVLNAFLQVLGRELLGRLRVLNWRTHAQLGDAGTADIIGSLESCDLYNVSVEGGLPRLRPESLKTLELHSFRNGFSWRCFQTSGTGRRIVFSSLERLHLSGQRHGVQSEAILRPPPPPGELCQPEFPRLRNLK</sequence>
<evidence type="ECO:0000313" key="1">
    <source>
        <dbReference type="EMBL" id="KAJ2766300.1"/>
    </source>
</evidence>
<reference evidence="1" key="1">
    <citation type="submission" date="2022-07" db="EMBL/GenBank/DDBJ databases">
        <title>Phylogenomic reconstructions and comparative analyses of Kickxellomycotina fungi.</title>
        <authorList>
            <person name="Reynolds N.K."/>
            <person name="Stajich J.E."/>
            <person name="Barry K."/>
            <person name="Grigoriev I.V."/>
            <person name="Crous P."/>
            <person name="Smith M.E."/>
        </authorList>
    </citation>
    <scope>NUCLEOTIDE SEQUENCE</scope>
    <source>
        <strain evidence="1">CBS 109366</strain>
    </source>
</reference>
<keyword evidence="2" id="KW-1185">Reference proteome</keyword>